<protein>
    <submittedName>
        <fullName evidence="1">Uncharacterized protein</fullName>
    </submittedName>
</protein>
<keyword evidence="2" id="KW-1185">Reference proteome</keyword>
<gene>
    <name evidence="1" type="ORF">C8R41DRAFT_751031</name>
</gene>
<organism evidence="1 2">
    <name type="scientific">Lentinula lateritia</name>
    <dbReference type="NCBI Taxonomy" id="40482"/>
    <lineage>
        <taxon>Eukaryota</taxon>
        <taxon>Fungi</taxon>
        <taxon>Dikarya</taxon>
        <taxon>Basidiomycota</taxon>
        <taxon>Agaricomycotina</taxon>
        <taxon>Agaricomycetes</taxon>
        <taxon>Agaricomycetidae</taxon>
        <taxon>Agaricales</taxon>
        <taxon>Marasmiineae</taxon>
        <taxon>Omphalotaceae</taxon>
        <taxon>Lentinula</taxon>
    </lineage>
</organism>
<sequence length="186" mass="21518">MFYARPNFTPSRYIVVGLPLNRKDQSWYNPPKLTDIVDVLNRLQLSFGSKIVQDPDLHAQAEKSRRFSKYVFPRQYGLANASMFEISKYEPSYIPDFADRDNEIERLGPCKTPRRVKAVLPLLEKLIWRHGKCKYRLLRDTSCPSKVPSQLGMASSLVCNILLNRYSLVENDMDGTLILVRMPVHL</sequence>
<name>A0ABQ8VWT8_9AGAR</name>
<proteinExistence type="predicted"/>
<dbReference type="EMBL" id="JANVFT010000004">
    <property type="protein sequence ID" value="KAJ4500857.1"/>
    <property type="molecule type" value="Genomic_DNA"/>
</dbReference>
<evidence type="ECO:0000313" key="2">
    <source>
        <dbReference type="Proteomes" id="UP001150217"/>
    </source>
</evidence>
<comment type="caution">
    <text evidence="1">The sequence shown here is derived from an EMBL/GenBank/DDBJ whole genome shotgun (WGS) entry which is preliminary data.</text>
</comment>
<dbReference type="Gene3D" id="1.10.132.70">
    <property type="match status" value="1"/>
</dbReference>
<accession>A0ABQ8VWT8</accession>
<reference evidence="1" key="1">
    <citation type="submission" date="2022-08" db="EMBL/GenBank/DDBJ databases">
        <title>A Global Phylogenomic Analysis of the Shiitake Genus Lentinula.</title>
        <authorList>
            <consortium name="DOE Joint Genome Institute"/>
            <person name="Sierra-Patev S."/>
            <person name="Min B."/>
            <person name="Naranjo-Ortiz M."/>
            <person name="Looney B."/>
            <person name="Konkel Z."/>
            <person name="Slot J.C."/>
            <person name="Sakamoto Y."/>
            <person name="Steenwyk J.L."/>
            <person name="Rokas A."/>
            <person name="Carro J."/>
            <person name="Camarero S."/>
            <person name="Ferreira P."/>
            <person name="Molpeceres G."/>
            <person name="Ruiz-Duenas F.J."/>
            <person name="Serrano A."/>
            <person name="Henrissat B."/>
            <person name="Drula E."/>
            <person name="Hughes K.W."/>
            <person name="Mata J.L."/>
            <person name="Ishikawa N.K."/>
            <person name="Vargas-Isla R."/>
            <person name="Ushijima S."/>
            <person name="Smith C.A."/>
            <person name="Ahrendt S."/>
            <person name="Andreopoulos W."/>
            <person name="He G."/>
            <person name="Labutti K."/>
            <person name="Lipzen A."/>
            <person name="Ng V."/>
            <person name="Riley R."/>
            <person name="Sandor L."/>
            <person name="Barry K."/>
            <person name="Martinez A.T."/>
            <person name="Xiao Y."/>
            <person name="Gibbons J.G."/>
            <person name="Terashima K."/>
            <person name="Grigoriev I.V."/>
            <person name="Hibbett D.S."/>
        </authorList>
    </citation>
    <scope>NUCLEOTIDE SEQUENCE</scope>
    <source>
        <strain evidence="1">RHP3577 ss4</strain>
    </source>
</reference>
<dbReference type="Proteomes" id="UP001150217">
    <property type="component" value="Unassembled WGS sequence"/>
</dbReference>
<evidence type="ECO:0000313" key="1">
    <source>
        <dbReference type="EMBL" id="KAJ4500857.1"/>
    </source>
</evidence>